<dbReference type="HAMAP" id="MF_00160">
    <property type="entry name" value="SerC_aminotrans_5"/>
    <property type="match status" value="1"/>
</dbReference>
<evidence type="ECO:0000259" key="13">
    <source>
        <dbReference type="Pfam" id="PF00266"/>
    </source>
</evidence>
<dbReference type="PANTHER" id="PTHR43247">
    <property type="entry name" value="PHOSPHOSERINE AMINOTRANSFERASE"/>
    <property type="match status" value="1"/>
</dbReference>
<comment type="subcellular location">
    <subcellularLocation>
        <location evidence="11">Cytoplasm</location>
    </subcellularLocation>
</comment>
<dbReference type="PIRSF" id="PIRSF000525">
    <property type="entry name" value="SerC"/>
    <property type="match status" value="1"/>
</dbReference>
<dbReference type="Gene3D" id="3.90.1150.10">
    <property type="entry name" value="Aspartate Aminotransferase, domain 1"/>
    <property type="match status" value="1"/>
</dbReference>
<comment type="cofactor">
    <cofactor evidence="11">
        <name>pyridoxal 5'-phosphate</name>
        <dbReference type="ChEBI" id="CHEBI:597326"/>
    </cofactor>
    <text evidence="11">Binds 1 pyridoxal phosphate per subunit.</text>
</comment>
<keyword evidence="4 11" id="KW-0032">Aminotransferase</keyword>
<feature type="binding site" evidence="11">
    <location>
        <position position="195"/>
    </location>
    <ligand>
        <name>pyridoxal 5'-phosphate</name>
        <dbReference type="ChEBI" id="CHEBI:597326"/>
    </ligand>
</feature>
<evidence type="ECO:0000256" key="3">
    <source>
        <dbReference type="ARBA" id="ARBA00006904"/>
    </source>
</evidence>
<evidence type="ECO:0000256" key="4">
    <source>
        <dbReference type="ARBA" id="ARBA00022576"/>
    </source>
</evidence>
<comment type="function">
    <text evidence="1 11">Catalyzes the reversible conversion of 3-phosphohydroxypyruvate to phosphoserine and of 3-hydroxy-2-oxo-4-phosphonooxybutanoate to phosphohydroxythreonine.</text>
</comment>
<dbReference type="NCBIfam" id="TIGR01364">
    <property type="entry name" value="serC_1"/>
    <property type="match status" value="1"/>
</dbReference>
<evidence type="ECO:0000256" key="10">
    <source>
        <dbReference type="ARBA" id="ARBA00049007"/>
    </source>
</evidence>
<dbReference type="InterPro" id="IPR000192">
    <property type="entry name" value="Aminotrans_V_dom"/>
</dbReference>
<dbReference type="KEGG" id="ahal:FTX54_006490"/>
<comment type="subunit">
    <text evidence="11">Homodimer.</text>
</comment>
<comment type="caution">
    <text evidence="11">Lacks conserved residue(s) required for the propagation of feature annotation.</text>
</comment>
<dbReference type="InterPro" id="IPR020578">
    <property type="entry name" value="Aminotrans_V_PyrdxlP_BS"/>
</dbReference>
<comment type="catalytic activity">
    <reaction evidence="9 11">
        <text>4-(phosphooxy)-L-threonine + 2-oxoglutarate = (R)-3-hydroxy-2-oxo-4-phosphooxybutanoate + L-glutamate</text>
        <dbReference type="Rhea" id="RHEA:16573"/>
        <dbReference type="ChEBI" id="CHEBI:16810"/>
        <dbReference type="ChEBI" id="CHEBI:29985"/>
        <dbReference type="ChEBI" id="CHEBI:58452"/>
        <dbReference type="ChEBI" id="CHEBI:58538"/>
        <dbReference type="EC" id="2.6.1.52"/>
    </reaction>
</comment>
<organism evidence="14 15">
    <name type="scientific">Alkalicoccus halolimnae</name>
    <dbReference type="NCBI Taxonomy" id="1667239"/>
    <lineage>
        <taxon>Bacteria</taxon>
        <taxon>Bacillati</taxon>
        <taxon>Bacillota</taxon>
        <taxon>Bacilli</taxon>
        <taxon>Bacillales</taxon>
        <taxon>Bacillaceae</taxon>
        <taxon>Alkalicoccus</taxon>
    </lineage>
</organism>
<keyword evidence="7 11" id="KW-0663">Pyridoxal phosphate</keyword>
<evidence type="ECO:0000256" key="5">
    <source>
        <dbReference type="ARBA" id="ARBA00022605"/>
    </source>
</evidence>
<keyword evidence="8 11" id="KW-0718">Serine biosynthesis</keyword>
<keyword evidence="15" id="KW-1185">Reference proteome</keyword>
<evidence type="ECO:0000313" key="14">
    <source>
        <dbReference type="EMBL" id="WWD81194.1"/>
    </source>
</evidence>
<evidence type="ECO:0000313" key="15">
    <source>
        <dbReference type="Proteomes" id="UP000321816"/>
    </source>
</evidence>
<comment type="similarity">
    <text evidence="3 11">Belongs to the class-V pyridoxal-phosphate-dependent aminotransferase family. SerC subfamily.</text>
</comment>
<dbReference type="GO" id="GO:0006564">
    <property type="term" value="P:L-serine biosynthetic process"/>
    <property type="evidence" value="ECO:0007669"/>
    <property type="project" value="UniProtKB-UniRule"/>
</dbReference>
<dbReference type="EMBL" id="CP144914">
    <property type="protein sequence ID" value="WWD81194.1"/>
    <property type="molecule type" value="Genomic_DNA"/>
</dbReference>
<reference evidence="14 15" key="1">
    <citation type="submission" date="2024-01" db="EMBL/GenBank/DDBJ databases">
        <title>Complete Genome Sequence of Alkalicoccus halolimnae BZ-SZ-XJ29T, a Moderately Halophilic Bacterium Isolated from a Salt Lake.</title>
        <authorList>
            <person name="Zhao B."/>
        </authorList>
    </citation>
    <scope>NUCLEOTIDE SEQUENCE [LARGE SCALE GENOMIC DNA]</scope>
    <source>
        <strain evidence="14 15">BZ-SZ-XJ29</strain>
    </source>
</reference>
<feature type="binding site" evidence="11">
    <location>
        <position position="42"/>
    </location>
    <ligand>
        <name>L-glutamate</name>
        <dbReference type="ChEBI" id="CHEBI:29985"/>
    </ligand>
</feature>
<dbReference type="RefSeq" id="WP_147803035.1">
    <property type="nucleotide sequence ID" value="NZ_CP144914.1"/>
</dbReference>
<feature type="domain" description="Aminotransferase class V" evidence="13">
    <location>
        <begin position="5"/>
        <end position="349"/>
    </location>
</feature>
<keyword evidence="6 11" id="KW-0808">Transferase</keyword>
<feature type="binding site" evidence="11">
    <location>
        <position position="152"/>
    </location>
    <ligand>
        <name>pyridoxal 5'-phosphate</name>
        <dbReference type="ChEBI" id="CHEBI:597326"/>
    </ligand>
</feature>
<name>A0A5C7FJR4_9BACI</name>
<gene>
    <name evidence="11 14" type="primary">serC</name>
    <name evidence="14" type="ORF">FTX54_006490</name>
</gene>
<feature type="binding site" evidence="11">
    <location>
        <position position="102"/>
    </location>
    <ligand>
        <name>pyridoxal 5'-phosphate</name>
        <dbReference type="ChEBI" id="CHEBI:597326"/>
    </ligand>
</feature>
<evidence type="ECO:0000256" key="7">
    <source>
        <dbReference type="ARBA" id="ARBA00022898"/>
    </source>
</evidence>
<evidence type="ECO:0000256" key="8">
    <source>
        <dbReference type="ARBA" id="ARBA00023299"/>
    </source>
</evidence>
<feature type="binding site" evidence="11">
    <location>
        <position position="172"/>
    </location>
    <ligand>
        <name>pyridoxal 5'-phosphate</name>
        <dbReference type="ChEBI" id="CHEBI:597326"/>
    </ligand>
</feature>
<dbReference type="FunFam" id="3.40.640.10:FF:000010">
    <property type="entry name" value="Phosphoserine aminotransferase"/>
    <property type="match status" value="1"/>
</dbReference>
<dbReference type="InterPro" id="IPR015422">
    <property type="entry name" value="PyrdxlP-dep_Trfase_small"/>
</dbReference>
<dbReference type="NCBIfam" id="NF003764">
    <property type="entry name" value="PRK05355.1"/>
    <property type="match status" value="1"/>
</dbReference>
<dbReference type="PANTHER" id="PTHR43247:SF1">
    <property type="entry name" value="PHOSPHOSERINE AMINOTRANSFERASE"/>
    <property type="match status" value="1"/>
</dbReference>
<dbReference type="InterPro" id="IPR022278">
    <property type="entry name" value="Pser_aminoTfrase"/>
</dbReference>
<proteinExistence type="inferred from homology"/>
<dbReference type="FunFam" id="3.90.1150.10:FF:000006">
    <property type="entry name" value="Phosphoserine aminotransferase"/>
    <property type="match status" value="1"/>
</dbReference>
<dbReference type="PROSITE" id="PS00595">
    <property type="entry name" value="AA_TRANSFER_CLASS_5"/>
    <property type="match status" value="1"/>
</dbReference>
<dbReference type="AlphaFoldDB" id="A0A5C7FJR4"/>
<dbReference type="OrthoDB" id="9809412at2"/>
<dbReference type="GO" id="GO:0030170">
    <property type="term" value="F:pyridoxal phosphate binding"/>
    <property type="evidence" value="ECO:0007669"/>
    <property type="project" value="UniProtKB-UniRule"/>
</dbReference>
<dbReference type="GO" id="GO:0005737">
    <property type="term" value="C:cytoplasm"/>
    <property type="evidence" value="ECO:0007669"/>
    <property type="project" value="UniProtKB-SubCell"/>
</dbReference>
<dbReference type="Pfam" id="PF00266">
    <property type="entry name" value="Aminotran_5"/>
    <property type="match status" value="1"/>
</dbReference>
<comment type="pathway">
    <text evidence="2 11 12">Amino-acid biosynthesis; L-serine biosynthesis; L-serine from 3-phospho-D-glycerate: step 2/3.</text>
</comment>
<dbReference type="Proteomes" id="UP000321816">
    <property type="component" value="Chromosome"/>
</dbReference>
<dbReference type="EC" id="2.6.1.52" evidence="11"/>
<dbReference type="InterPro" id="IPR015421">
    <property type="entry name" value="PyrdxlP-dep_Trfase_major"/>
</dbReference>
<dbReference type="SUPFAM" id="SSF53383">
    <property type="entry name" value="PLP-dependent transferases"/>
    <property type="match status" value="1"/>
</dbReference>
<keyword evidence="5 11" id="KW-0028">Amino-acid biosynthesis</keyword>
<feature type="binding site" evidence="11">
    <location>
        <begin position="76"/>
        <end position="77"/>
    </location>
    <ligand>
        <name>pyridoxal 5'-phosphate</name>
        <dbReference type="ChEBI" id="CHEBI:597326"/>
    </ligand>
</feature>
<sequence>MTRAFNFNAGPGPIPEPVLTKAQQEMFNFEQSGAAVMELSHRSSLYENIHFKAIDQLRTILQVPEEFEILFLQGGATLQFSMTAQNFLPKNKKAGFVLTGSWSEKAMKEASAFGGTTVLASSRDSNYNSIPEVDFSSLPDDIAYVHLTTNNTIFGTQWPEIPARGSKPVILDMSSDILSRDIPWENVDLAYAGAQKNAGMAGVTLVFIRKSLMETADSTLPPSISYSQHADKKSLYNTPPTGAIYITKLVTDWILEIGGLDAVKKRAEEKSGILYEMIDDSGGFYSGHAEPGARSNMNVTFRLKTEELENKFLKEASEYGFMGLNGHRSVGGCRASIYNAVPVEHVHALKQFMESFQKNNS</sequence>
<keyword evidence="11" id="KW-0963">Cytoplasm</keyword>
<feature type="modified residue" description="N6-(pyridoxal phosphate)lysine" evidence="11">
    <location>
        <position position="196"/>
    </location>
</feature>
<evidence type="ECO:0000256" key="11">
    <source>
        <dbReference type="HAMAP-Rule" id="MF_00160"/>
    </source>
</evidence>
<dbReference type="Gene3D" id="3.40.640.10">
    <property type="entry name" value="Type I PLP-dependent aspartate aminotransferase-like (Major domain)"/>
    <property type="match status" value="1"/>
</dbReference>
<comment type="catalytic activity">
    <reaction evidence="10 11 12">
        <text>O-phospho-L-serine + 2-oxoglutarate = 3-phosphooxypyruvate + L-glutamate</text>
        <dbReference type="Rhea" id="RHEA:14329"/>
        <dbReference type="ChEBI" id="CHEBI:16810"/>
        <dbReference type="ChEBI" id="CHEBI:18110"/>
        <dbReference type="ChEBI" id="CHEBI:29985"/>
        <dbReference type="ChEBI" id="CHEBI:57524"/>
        <dbReference type="EC" id="2.6.1.52"/>
    </reaction>
</comment>
<evidence type="ECO:0000256" key="1">
    <source>
        <dbReference type="ARBA" id="ARBA00003483"/>
    </source>
</evidence>
<dbReference type="GO" id="GO:0004648">
    <property type="term" value="F:O-phospho-L-serine:2-oxoglutarate aminotransferase activity"/>
    <property type="evidence" value="ECO:0007669"/>
    <property type="project" value="UniProtKB-UniRule"/>
</dbReference>
<dbReference type="InterPro" id="IPR015424">
    <property type="entry name" value="PyrdxlP-dep_Trfase"/>
</dbReference>
<evidence type="ECO:0000256" key="12">
    <source>
        <dbReference type="RuleBase" id="RU004505"/>
    </source>
</evidence>
<feature type="binding site" evidence="11">
    <location>
        <begin position="237"/>
        <end position="238"/>
    </location>
    <ligand>
        <name>pyridoxal 5'-phosphate</name>
        <dbReference type="ChEBI" id="CHEBI:597326"/>
    </ligand>
</feature>
<evidence type="ECO:0000256" key="2">
    <source>
        <dbReference type="ARBA" id="ARBA00005099"/>
    </source>
</evidence>
<evidence type="ECO:0000256" key="9">
    <source>
        <dbReference type="ARBA" id="ARBA00047630"/>
    </source>
</evidence>
<protein>
    <recommendedName>
        <fullName evidence="11">Phosphoserine aminotransferase</fullName>
        <ecNumber evidence="11">2.6.1.52</ecNumber>
    </recommendedName>
    <alternativeName>
        <fullName evidence="11">Phosphohydroxythreonine aminotransferase</fullName>
        <shortName evidence="11">PSAT</shortName>
    </alternativeName>
</protein>
<accession>A0A5C7FJR4</accession>
<evidence type="ECO:0000256" key="6">
    <source>
        <dbReference type="ARBA" id="ARBA00022679"/>
    </source>
</evidence>